<dbReference type="Proteomes" id="UP000702544">
    <property type="component" value="Unassembled WGS sequence"/>
</dbReference>
<gene>
    <name evidence="1" type="ORF">GWO12_10070</name>
</gene>
<dbReference type="PROSITE" id="PS51257">
    <property type="entry name" value="PROKAR_LIPOPROTEIN"/>
    <property type="match status" value="1"/>
</dbReference>
<reference evidence="1 2" key="1">
    <citation type="submission" date="2020-01" db="EMBL/GenBank/DDBJ databases">
        <title>Genomes assembled from Gulf of Kutch pelagic sediment metagenomes.</title>
        <authorList>
            <person name="Chandrashekar M."/>
            <person name="Mahajan M.S."/>
            <person name="Dave K.J."/>
            <person name="Vatsa P."/>
            <person name="Nathani N.M."/>
        </authorList>
    </citation>
    <scope>NUCLEOTIDE SEQUENCE [LARGE SCALE GENOMIC DNA]</scope>
    <source>
        <strain evidence="1">KS3-K002</strain>
    </source>
</reference>
<proteinExistence type="predicted"/>
<dbReference type="AlphaFoldDB" id="A0AAE5CC80"/>
<sequence>MFHQVIRRLSPVFAVLALACSYEGDGQMSVSQNFAIFTQESAQVIDALTDVLVAQDALAADLADQLDPGLLETLRSRGEAHLNSESVSLGTEELAALVPEDVRRFIGDEGGRYVLELTMEPAPDGGLRVTVTPTIIATVRGGEGPLGGRPLPSNGTLEQRILDALRNRLGG</sequence>
<accession>A0AAE5CC80</accession>
<protein>
    <submittedName>
        <fullName evidence="1">Uncharacterized protein</fullName>
    </submittedName>
</protein>
<dbReference type="EMBL" id="JAACAK010000080">
    <property type="protein sequence ID" value="NIR75438.1"/>
    <property type="molecule type" value="Genomic_DNA"/>
</dbReference>
<name>A0AAE5CC80_9BACT</name>
<evidence type="ECO:0000313" key="2">
    <source>
        <dbReference type="Proteomes" id="UP000702544"/>
    </source>
</evidence>
<evidence type="ECO:0000313" key="1">
    <source>
        <dbReference type="EMBL" id="NIR75438.1"/>
    </source>
</evidence>
<comment type="caution">
    <text evidence="1">The sequence shown here is derived from an EMBL/GenBank/DDBJ whole genome shotgun (WGS) entry which is preliminary data.</text>
</comment>
<organism evidence="1 2">
    <name type="scientific">Candidatus Kutchimonas denitrificans</name>
    <dbReference type="NCBI Taxonomy" id="3056748"/>
    <lineage>
        <taxon>Bacteria</taxon>
        <taxon>Pseudomonadati</taxon>
        <taxon>Gemmatimonadota</taxon>
        <taxon>Gemmatimonadia</taxon>
        <taxon>Candidatus Palauibacterales</taxon>
        <taxon>Candidatus Palauibacteraceae</taxon>
        <taxon>Candidatus Kutchimonas</taxon>
    </lineage>
</organism>